<dbReference type="InterPro" id="IPR001908">
    <property type="entry name" value="MC3-5R"/>
</dbReference>
<keyword evidence="4 10" id="KW-1133">Transmembrane helix</keyword>
<dbReference type="InterPro" id="IPR000276">
    <property type="entry name" value="GPCR_Rhodpsn"/>
</dbReference>
<evidence type="ECO:0000256" key="7">
    <source>
        <dbReference type="ARBA" id="ARBA00023170"/>
    </source>
</evidence>
<dbReference type="Pfam" id="PF00001">
    <property type="entry name" value="7tm_1"/>
    <property type="match status" value="1"/>
</dbReference>
<keyword evidence="8" id="KW-0325">Glycoprotein</keyword>
<organism evidence="12 13">
    <name type="scientific">Coilia grayii</name>
    <name type="common">Gray's grenadier anchovy</name>
    <dbReference type="NCBI Taxonomy" id="363190"/>
    <lineage>
        <taxon>Eukaryota</taxon>
        <taxon>Metazoa</taxon>
        <taxon>Chordata</taxon>
        <taxon>Craniata</taxon>
        <taxon>Vertebrata</taxon>
        <taxon>Euteleostomi</taxon>
        <taxon>Actinopterygii</taxon>
        <taxon>Neopterygii</taxon>
        <taxon>Teleostei</taxon>
        <taxon>Clupei</taxon>
        <taxon>Clupeiformes</taxon>
        <taxon>Clupeoidei</taxon>
        <taxon>Engraulidae</taxon>
        <taxon>Coilinae</taxon>
        <taxon>Coilia</taxon>
    </lineage>
</organism>
<evidence type="ECO:0000256" key="10">
    <source>
        <dbReference type="SAM" id="Phobius"/>
    </source>
</evidence>
<keyword evidence="3 10" id="KW-0812">Transmembrane</keyword>
<dbReference type="AlphaFoldDB" id="A0ABD1KEF5"/>
<dbReference type="GO" id="GO:0004930">
    <property type="term" value="F:G protein-coupled receptor activity"/>
    <property type="evidence" value="ECO:0007669"/>
    <property type="project" value="UniProtKB-KW"/>
</dbReference>
<keyword evidence="9" id="KW-0807">Transducer</keyword>
<dbReference type="PRINTS" id="PR00535">
    <property type="entry name" value="MELNOCORTINR"/>
</dbReference>
<evidence type="ECO:0000256" key="2">
    <source>
        <dbReference type="ARBA" id="ARBA00022475"/>
    </source>
</evidence>
<dbReference type="Gene3D" id="1.20.1070.10">
    <property type="entry name" value="Rhodopsin 7-helix transmembrane proteins"/>
    <property type="match status" value="1"/>
</dbReference>
<evidence type="ECO:0000256" key="1">
    <source>
        <dbReference type="ARBA" id="ARBA00004651"/>
    </source>
</evidence>
<feature type="transmembrane region" description="Helical" evidence="10">
    <location>
        <begin position="268"/>
        <end position="290"/>
    </location>
</feature>
<gene>
    <name evidence="12" type="ORF">ACEWY4_006792</name>
</gene>
<dbReference type="InterPro" id="IPR017452">
    <property type="entry name" value="GPCR_Rhodpsn_7TM"/>
</dbReference>
<dbReference type="EMBL" id="JBHFQA010000006">
    <property type="protein sequence ID" value="KAL2097585.1"/>
    <property type="molecule type" value="Genomic_DNA"/>
</dbReference>
<evidence type="ECO:0000256" key="5">
    <source>
        <dbReference type="ARBA" id="ARBA00023040"/>
    </source>
</evidence>
<keyword evidence="2" id="KW-1003">Cell membrane</keyword>
<evidence type="ECO:0000313" key="13">
    <source>
        <dbReference type="Proteomes" id="UP001591681"/>
    </source>
</evidence>
<feature type="transmembrane region" description="Helical" evidence="10">
    <location>
        <begin position="227"/>
        <end position="248"/>
    </location>
</feature>
<evidence type="ECO:0000259" key="11">
    <source>
        <dbReference type="PROSITE" id="PS50262"/>
    </source>
</evidence>
<dbReference type="PANTHER" id="PTHR22750">
    <property type="entry name" value="G-PROTEIN COUPLED RECEPTOR"/>
    <property type="match status" value="1"/>
</dbReference>
<evidence type="ECO:0000313" key="12">
    <source>
        <dbReference type="EMBL" id="KAL2097585.1"/>
    </source>
</evidence>
<comment type="subcellular location">
    <subcellularLocation>
        <location evidence="1">Cell membrane</location>
        <topology evidence="1">Multi-pass membrane protein</topology>
    </subcellularLocation>
</comment>
<dbReference type="InterPro" id="IPR001671">
    <property type="entry name" value="Melcrt_ACTH_rcpt"/>
</dbReference>
<name>A0ABD1KEF5_9TELE</name>
<feature type="transmembrane region" description="Helical" evidence="10">
    <location>
        <begin position="183"/>
        <end position="206"/>
    </location>
</feature>
<reference evidence="12 13" key="1">
    <citation type="submission" date="2024-09" db="EMBL/GenBank/DDBJ databases">
        <title>A chromosome-level genome assembly of Gray's grenadier anchovy, Coilia grayii.</title>
        <authorList>
            <person name="Fu Z."/>
        </authorList>
    </citation>
    <scope>NUCLEOTIDE SEQUENCE [LARGE SCALE GENOMIC DNA]</scope>
    <source>
        <strain evidence="12">G4</strain>
        <tissue evidence="12">Muscle</tissue>
    </source>
</reference>
<feature type="transmembrane region" description="Helical" evidence="10">
    <location>
        <begin position="122"/>
        <end position="145"/>
    </location>
</feature>
<dbReference type="PRINTS" id="PR00237">
    <property type="entry name" value="GPCRRHODOPSN"/>
</dbReference>
<evidence type="ECO:0000256" key="9">
    <source>
        <dbReference type="ARBA" id="ARBA00023224"/>
    </source>
</evidence>
<feature type="transmembrane region" description="Helical" evidence="10">
    <location>
        <begin position="157"/>
        <end position="177"/>
    </location>
</feature>
<keyword evidence="6 10" id="KW-0472">Membrane</keyword>
<feature type="domain" description="G-protein coupled receptors family 1 profile" evidence="11">
    <location>
        <begin position="62"/>
        <end position="295"/>
    </location>
</feature>
<evidence type="ECO:0000256" key="8">
    <source>
        <dbReference type="ARBA" id="ARBA00023180"/>
    </source>
</evidence>
<dbReference type="GO" id="GO:0005886">
    <property type="term" value="C:plasma membrane"/>
    <property type="evidence" value="ECO:0007669"/>
    <property type="project" value="UniProtKB-SubCell"/>
</dbReference>
<comment type="caution">
    <text evidence="12">The sequence shown here is derived from an EMBL/GenBank/DDBJ whole genome shotgun (WGS) entry which is preliminary data.</text>
</comment>
<dbReference type="Proteomes" id="UP001591681">
    <property type="component" value="Unassembled WGS sequence"/>
</dbReference>
<sequence length="321" mass="36284">MCKDYFTTISLTILFKHQHKNICLNGVLGCFDKHSEGFSGCYEQLLVSTEAFFLLGTLSLVERIMVVVAVVKNRKLHLPIYFFLCSLAMADMLAVATIVMVLLTGRGLNVHGKLVESMDNLFDFMICIRSLLKVAVDCHITIFYALHYSAVLTRQRVIALVACICAFCTPSGILFIVCSESTAVLVLLILMFFAMLVLMASLYVLVHVPGMATPQEHRRYGSARHPVWHATNIKGAVTLTILLGVFLVRWAAPFFHHLILMIPCPRNLHCACFMSHFNIFLILIMCNTVIDPRIYAFCSQEMRRTFKDTFCCWTAIFAVYL</sequence>
<accession>A0ABD1KEF5</accession>
<evidence type="ECO:0000256" key="4">
    <source>
        <dbReference type="ARBA" id="ARBA00022989"/>
    </source>
</evidence>
<evidence type="ECO:0000256" key="6">
    <source>
        <dbReference type="ARBA" id="ARBA00023136"/>
    </source>
</evidence>
<dbReference type="SUPFAM" id="SSF81321">
    <property type="entry name" value="Family A G protein-coupled receptor-like"/>
    <property type="match status" value="1"/>
</dbReference>
<dbReference type="PROSITE" id="PS50262">
    <property type="entry name" value="G_PROTEIN_RECEP_F1_2"/>
    <property type="match status" value="1"/>
</dbReference>
<keyword evidence="7" id="KW-0675">Receptor</keyword>
<proteinExistence type="predicted"/>
<evidence type="ECO:0000256" key="3">
    <source>
        <dbReference type="ARBA" id="ARBA00022692"/>
    </source>
</evidence>
<keyword evidence="13" id="KW-1185">Reference proteome</keyword>
<keyword evidence="5" id="KW-0297">G-protein coupled receptor</keyword>
<feature type="transmembrane region" description="Helical" evidence="10">
    <location>
        <begin position="78"/>
        <end position="102"/>
    </location>
</feature>
<protein>
    <recommendedName>
        <fullName evidence="11">G-protein coupled receptors family 1 profile domain-containing protein</fullName>
    </recommendedName>
</protein>
<dbReference type="PRINTS" id="PR00534">
    <property type="entry name" value="MCRFAMILY"/>
</dbReference>